<evidence type="ECO:0000313" key="1">
    <source>
        <dbReference type="EMBL" id="CAG76879.1"/>
    </source>
</evidence>
<dbReference type="HOGENOM" id="CLU_2701481_0_0_6"/>
<dbReference type="KEGG" id="eca:ECA3982"/>
<dbReference type="EMBL" id="BX950851">
    <property type="protein sequence ID" value="CAG76879.1"/>
    <property type="molecule type" value="Genomic_DNA"/>
</dbReference>
<sequence length="73" mass="8006">MPRLERVTGGSTSGQEHRWNRVSGIISAESLGVTGRAAIEPPHVGRVLRSSMKITSLSRTKPSLSLHKNRLPY</sequence>
<dbReference type="Proteomes" id="UP000007966">
    <property type="component" value="Chromosome"/>
</dbReference>
<evidence type="ECO:0000313" key="2">
    <source>
        <dbReference type="Proteomes" id="UP000007966"/>
    </source>
</evidence>
<organism evidence="1 2">
    <name type="scientific">Pectobacterium atrosepticum (strain SCRI 1043 / ATCC BAA-672)</name>
    <name type="common">Erwinia carotovora subsp. atroseptica</name>
    <dbReference type="NCBI Taxonomy" id="218491"/>
    <lineage>
        <taxon>Bacteria</taxon>
        <taxon>Pseudomonadati</taxon>
        <taxon>Pseudomonadota</taxon>
        <taxon>Gammaproteobacteria</taxon>
        <taxon>Enterobacterales</taxon>
        <taxon>Pectobacteriaceae</taxon>
        <taxon>Pectobacterium</taxon>
    </lineage>
</organism>
<name>Q6D019_PECAS</name>
<proteinExistence type="predicted"/>
<accession>Q6D019</accession>
<reference evidence="1" key="1">
    <citation type="submission" date="2004-02" db="EMBL/GenBank/DDBJ databases">
        <title>The genome sequence of the enterobacterial phytopathogen Erwinia carotovora subsp. atroseptica SCRI1043 and functional genomic identification of novel virulence factors.</title>
        <authorList>
            <person name="Bell K.S."/>
            <person name="Sebaihia M."/>
            <person name="Pritchard L."/>
            <person name="Holden M."/>
            <person name="Hyman L.J."/>
            <person name="Holeva M.C."/>
            <person name="Thomson N.R."/>
            <person name="Bentley S.D."/>
            <person name="Churcher C."/>
            <person name="Mungall K."/>
            <person name="Atkin R."/>
            <person name="Bason N."/>
            <person name="Brooks K."/>
            <person name="Chillingworth T."/>
            <person name="Clark K."/>
            <person name="Doggett J."/>
            <person name="Fraser A."/>
            <person name="Hance Z."/>
            <person name="Hauser H."/>
            <person name="Jagels K."/>
            <person name="Moule S."/>
            <person name="Norbertczak H."/>
            <person name="Ormond D."/>
            <person name="Price C."/>
            <person name="Quail M.A."/>
            <person name="Sanders M."/>
            <person name="Walker D."/>
            <person name="Whitehead S."/>
            <person name="Salmond G.P.C."/>
            <person name="Birch P.R.J."/>
            <person name="Barrell B.G."/>
            <person name="Parkhill J."/>
            <person name="Toth I.K."/>
        </authorList>
    </citation>
    <scope>NUCLEOTIDE SEQUENCE</scope>
    <source>
        <strain evidence="1">SCRI1043</strain>
    </source>
</reference>
<gene>
    <name evidence="1" type="ordered locus">ECA3982</name>
</gene>
<dbReference type="AlphaFoldDB" id="Q6D019"/>
<keyword evidence="2" id="KW-1185">Reference proteome</keyword>
<protein>
    <submittedName>
        <fullName evidence="1">Uncharacterized protein</fullName>
    </submittedName>
</protein>